<evidence type="ECO:0000256" key="1">
    <source>
        <dbReference type="SAM" id="Phobius"/>
    </source>
</evidence>
<gene>
    <name evidence="2" type="primary">Mo00751</name>
    <name evidence="2" type="ORF">E5Q_00751</name>
</gene>
<proteinExistence type="predicted"/>
<dbReference type="InParanoid" id="G7DU44"/>
<keyword evidence="3" id="KW-1185">Reference proteome</keyword>
<evidence type="ECO:0000313" key="2">
    <source>
        <dbReference type="EMBL" id="GAA94104.1"/>
    </source>
</evidence>
<keyword evidence="1" id="KW-0472">Membrane</keyword>
<accession>G7DU44</accession>
<reference evidence="2 3" key="2">
    <citation type="journal article" date="2012" name="Open Biol.">
        <title>Characteristics of nucleosomes and linker DNA regions on the genome of the basidiomycete Mixia osmundae revealed by mono- and dinucleosome mapping.</title>
        <authorList>
            <person name="Nishida H."/>
            <person name="Kondo S."/>
            <person name="Matsumoto T."/>
            <person name="Suzuki Y."/>
            <person name="Yoshikawa H."/>
            <person name="Taylor T.D."/>
            <person name="Sugiyama J."/>
        </authorList>
    </citation>
    <scope>NUCLEOTIDE SEQUENCE [LARGE SCALE GENOMIC DNA]</scope>
    <source>
        <strain evidence="3">CBS 9802 / IAM 14324 / JCM 22182 / KY 12970</strain>
    </source>
</reference>
<comment type="caution">
    <text evidence="2">The sequence shown here is derived from an EMBL/GenBank/DDBJ whole genome shotgun (WGS) entry which is preliminary data.</text>
</comment>
<keyword evidence="1" id="KW-1133">Transmembrane helix</keyword>
<dbReference type="AlphaFoldDB" id="G7DU44"/>
<sequence length="213" mass="22880">METIFSSFLGKGSERLVYTIRVVTASACDAASDVPPGPLETAHSAGSKQRSLRPSIMFKHIGTFTLACLALVALFGNLAHSKDIHHVKRAQGPNYYITMDKNNWGVREQIEISIKQAGGAWGVTVPQWVDGELLAEIKVTPVRGGFRLLLATLPDGSYLNLDVCTSGSAVTTMRVRSAAVGKRMIGGESKAVEGHYLIRSVATKAGVGHDCWI</sequence>
<dbReference type="RefSeq" id="XP_014569546.1">
    <property type="nucleotide sequence ID" value="XM_014714060.1"/>
</dbReference>
<keyword evidence="1" id="KW-0812">Transmembrane</keyword>
<feature type="transmembrane region" description="Helical" evidence="1">
    <location>
        <begin position="61"/>
        <end position="79"/>
    </location>
</feature>
<name>G7DU44_MIXOS</name>
<dbReference type="Proteomes" id="UP000009131">
    <property type="component" value="Unassembled WGS sequence"/>
</dbReference>
<dbReference type="EMBL" id="BABT02000028">
    <property type="protein sequence ID" value="GAA94104.1"/>
    <property type="molecule type" value="Genomic_DNA"/>
</dbReference>
<reference evidence="2 3" key="1">
    <citation type="journal article" date="2011" name="J. Gen. Appl. Microbiol.">
        <title>Draft genome sequencing of the enigmatic basidiomycete Mixia osmundae.</title>
        <authorList>
            <person name="Nishida H."/>
            <person name="Nagatsuka Y."/>
            <person name="Sugiyama J."/>
        </authorList>
    </citation>
    <scope>NUCLEOTIDE SEQUENCE [LARGE SCALE GENOMIC DNA]</scope>
    <source>
        <strain evidence="3">CBS 9802 / IAM 14324 / JCM 22182 / KY 12970</strain>
    </source>
</reference>
<evidence type="ECO:0000313" key="3">
    <source>
        <dbReference type="Proteomes" id="UP000009131"/>
    </source>
</evidence>
<protein>
    <submittedName>
        <fullName evidence="2">Uncharacterized protein</fullName>
    </submittedName>
</protein>
<dbReference type="HOGENOM" id="CLU_1294690_0_0_1"/>
<organism evidence="2 3">
    <name type="scientific">Mixia osmundae (strain CBS 9802 / IAM 14324 / JCM 22182 / KY 12970)</name>
    <dbReference type="NCBI Taxonomy" id="764103"/>
    <lineage>
        <taxon>Eukaryota</taxon>
        <taxon>Fungi</taxon>
        <taxon>Dikarya</taxon>
        <taxon>Basidiomycota</taxon>
        <taxon>Pucciniomycotina</taxon>
        <taxon>Mixiomycetes</taxon>
        <taxon>Mixiales</taxon>
        <taxon>Mixiaceae</taxon>
        <taxon>Mixia</taxon>
    </lineage>
</organism>